<feature type="region of interest" description="Disordered" evidence="2">
    <location>
        <begin position="746"/>
        <end position="788"/>
    </location>
</feature>
<dbReference type="Proteomes" id="UP000398389">
    <property type="component" value="Unassembled WGS sequence"/>
</dbReference>
<organism evidence="3 4">
    <name type="scientific">Magnusiomyces paraingens</name>
    <dbReference type="NCBI Taxonomy" id="2606893"/>
    <lineage>
        <taxon>Eukaryota</taxon>
        <taxon>Fungi</taxon>
        <taxon>Dikarya</taxon>
        <taxon>Ascomycota</taxon>
        <taxon>Saccharomycotina</taxon>
        <taxon>Dipodascomycetes</taxon>
        <taxon>Dipodascales</taxon>
        <taxon>Dipodascaceae</taxon>
        <taxon>Magnusiomyces</taxon>
    </lineage>
</organism>
<keyword evidence="4" id="KW-1185">Reference proteome</keyword>
<feature type="coiled-coil region" evidence="1">
    <location>
        <begin position="534"/>
        <end position="678"/>
    </location>
</feature>
<name>A0A5E8BDP8_9ASCO</name>
<protein>
    <submittedName>
        <fullName evidence="3">Uncharacterized protein</fullName>
    </submittedName>
</protein>
<accession>A0A5E8BDP8</accession>
<sequence>MWDSSDPTRNPPPMPLQPDSPNLNPVSHGSGPVSGSPFKLSSSPIIRQPFHSRNTFMSINEERLQEILENSRDLKTQLDIIKEGIDDPESHNKRKSSHHHHENTRALTSLLEDTKLASERASESIRESLPLILSTIQTEKERQHMFPSIMNSILEQSHEISRRTQSQEAQIARLLASSKSQEAEFRRDGGLVTNNDLDRIMARKNNTVLDQLSEFIDVIGAQQKQTLGLIHSLKERGDVASGDYEKVLSVIGKESEAIITDITKAIKQSQDISLQSINSIPKRISELEDSFTSVLDKAVLSISSKATGDNNYMIPEISIKLNEVSTAVEKANEENIQAHYNTVGGLYDRLEELIIREQTEQLASTSAVTETQYKDLQGSINTRGETLEKKLTIGLSVLEEKLHTLLQDFEKSSKDQESRYLEQGSYIRELVDGALKCTAGNISTQQSELLSEISGLDDKLRAVSEATTKAIENSSSQLVEVLSKGLEDMTKGGGSSQESKLKAEIAELSSQFAAFSKQVQEHFNKNSDMEARMSETVNKELATMTQKMDEMEAKRALELEKVQLTKIAKLEQELKAAMQQAAAAEARAQAVEDNITHQKQAHQLELQSLKFMSWDVEKYEAKISDLEKETSALREEKARIQAELAGVNSTYELRVEELAGLELRVEAFERRLGQALLNRSKAILGSAAMTVINSNSGLAHTGSTVATTAAAAAVHNSGGNGYHHHSRPRDSQASAYFYTNNGGSRCSSSSSNVDSLPQLQQQQQQPEMTEGKGLFMDSDSDDGGKENEFVAGPPLMMKKQRGSNVGVVRGPFGVTPVKHRSISLFTPGELSD</sequence>
<gene>
    <name evidence="3" type="ORF">SAPINGB_P001967</name>
</gene>
<dbReference type="GeneID" id="43580787"/>
<evidence type="ECO:0000256" key="2">
    <source>
        <dbReference type="SAM" id="MobiDB-lite"/>
    </source>
</evidence>
<feature type="compositionally biased region" description="Low complexity" evidence="2">
    <location>
        <begin position="746"/>
        <end position="766"/>
    </location>
</feature>
<keyword evidence="1" id="KW-0175">Coiled coil</keyword>
<feature type="region of interest" description="Disordered" evidence="2">
    <location>
        <begin position="85"/>
        <end position="106"/>
    </location>
</feature>
<dbReference type="AlphaFoldDB" id="A0A5E8BDP8"/>
<evidence type="ECO:0000256" key="1">
    <source>
        <dbReference type="SAM" id="Coils"/>
    </source>
</evidence>
<feature type="compositionally biased region" description="Low complexity" evidence="2">
    <location>
        <begin position="25"/>
        <end position="37"/>
    </location>
</feature>
<evidence type="ECO:0000313" key="3">
    <source>
        <dbReference type="EMBL" id="VVT48819.1"/>
    </source>
</evidence>
<feature type="region of interest" description="Disordered" evidence="2">
    <location>
        <begin position="1"/>
        <end position="44"/>
    </location>
</feature>
<feature type="compositionally biased region" description="Basic residues" evidence="2">
    <location>
        <begin position="92"/>
        <end position="102"/>
    </location>
</feature>
<reference evidence="3 4" key="1">
    <citation type="submission" date="2019-09" db="EMBL/GenBank/DDBJ databases">
        <authorList>
            <person name="Brejova B."/>
        </authorList>
    </citation>
    <scope>NUCLEOTIDE SEQUENCE [LARGE SCALE GENOMIC DNA]</scope>
</reference>
<dbReference type="EMBL" id="CABVLU010000002">
    <property type="protein sequence ID" value="VVT48819.1"/>
    <property type="molecule type" value="Genomic_DNA"/>
</dbReference>
<proteinExistence type="predicted"/>
<feature type="compositionally biased region" description="Pro residues" evidence="2">
    <location>
        <begin position="9"/>
        <end position="18"/>
    </location>
</feature>
<dbReference type="RefSeq" id="XP_031852578.1">
    <property type="nucleotide sequence ID" value="XM_031996687.1"/>
</dbReference>
<evidence type="ECO:0000313" key="4">
    <source>
        <dbReference type="Proteomes" id="UP000398389"/>
    </source>
</evidence>
<dbReference type="OrthoDB" id="2289094at2759"/>